<sequence length="376" mass="44452">MSNRLAFYVITTLCYHGKKTYKIGIHTGTLDDLLSRYATYFPDIIVMYFQYTNNAREVESKLKKNLTEYRITNIKGNLSEWIVMKYEKLFSLIKREINSDSDIIVDETCENRLFSKYVDKSISNKNQNTTENKIEQLIAIDLSKHKISELIQKQSSNKLNETEKLVLKKHFFMRDLGLNSKIKDKKLRELLNEYLDDRTAIRRYEILFGYHKETKKDNIFNEKEKAKISIIIDLVNRLIGKKYTKLTDNIFKNGSKQHIIIENKQYNKAISDIIDNSIYFKDEEKNRALFYSRPGRFKPATDKESRIAYAKRIQNLLNSYNINLKSFERKSKNGKRGFTYSLCVDEQIRDIVRNKYKSSLAVDDKHMKMLCNDYGN</sequence>
<dbReference type="Pfam" id="PF13455">
    <property type="entry name" value="MUG113"/>
    <property type="match status" value="1"/>
</dbReference>
<proteinExistence type="predicted"/>
<evidence type="ECO:0000313" key="1">
    <source>
        <dbReference type="EMBL" id="AKI79711.1"/>
    </source>
</evidence>
<protein>
    <submittedName>
        <fullName evidence="1">Uncharacterized protein</fullName>
    </submittedName>
</protein>
<evidence type="ECO:0000313" key="2">
    <source>
        <dbReference type="Proteomes" id="UP000241474"/>
    </source>
</evidence>
<dbReference type="EMBL" id="KM982401">
    <property type="protein sequence ID" value="AKI79711.1"/>
    <property type="molecule type" value="Genomic_DNA"/>
</dbReference>
<name>A0A0G2Y9D4_MIMIV</name>
<organismHost>
    <name type="scientific">Acanthamoeba polyphaga</name>
    <name type="common">Amoeba</name>
    <dbReference type="NCBI Taxonomy" id="5757"/>
</organismHost>
<dbReference type="Proteomes" id="UP000241474">
    <property type="component" value="Segment"/>
</dbReference>
<reference evidence="1 2" key="1">
    <citation type="submission" date="2014-10" db="EMBL/GenBank/DDBJ databases">
        <title>Pan-genome analysis of Brazilian lineage A amoebal mimiviruses.</title>
        <authorList>
            <person name="Assis F.L."/>
            <person name="Abrahao J.S."/>
            <person name="Kroon E.G."/>
            <person name="Dornas F.P."/>
            <person name="Andrade K.R."/>
            <person name="Borato P.V.M."/>
            <person name="Pilotto M.R."/>
            <person name="Benamar S."/>
            <person name="LaScola B."/>
            <person name="Colson P."/>
        </authorList>
    </citation>
    <scope>NUCLEOTIDE SEQUENCE [LARGE SCALE GENOMIC DNA]</scope>
    <source>
        <strain evidence="1 2">Oyster</strain>
    </source>
</reference>
<organism evidence="1 2">
    <name type="scientific">Acanthamoeba polyphaga mimivirus</name>
    <name type="common">APMV</name>
    <dbReference type="NCBI Taxonomy" id="212035"/>
    <lineage>
        <taxon>Viruses</taxon>
        <taxon>Varidnaviria</taxon>
        <taxon>Bamfordvirae</taxon>
        <taxon>Nucleocytoviricota</taxon>
        <taxon>Megaviricetes</taxon>
        <taxon>Imitervirales</taxon>
        <taxon>Mimiviridae</taxon>
        <taxon>Megamimivirinae</taxon>
        <taxon>Mimivirus</taxon>
        <taxon>Mimivirus bradfordmassiliense</taxon>
    </lineage>
</organism>
<accession>A0A0G2Y9D4</accession>